<reference evidence="7 8" key="1">
    <citation type="submission" date="2024-07" db="EMBL/GenBank/DDBJ databases">
        <title>Section-level genome sequencing and comparative genomics of Aspergillus sections Usti and Cavernicolus.</title>
        <authorList>
            <consortium name="Lawrence Berkeley National Laboratory"/>
            <person name="Nybo J.L."/>
            <person name="Vesth T.C."/>
            <person name="Theobald S."/>
            <person name="Frisvad J.C."/>
            <person name="Larsen T.O."/>
            <person name="Kjaerboelling I."/>
            <person name="Rothschild-Mancinelli K."/>
            <person name="Lyhne E.K."/>
            <person name="Kogle M.E."/>
            <person name="Barry K."/>
            <person name="Clum A."/>
            <person name="Na H."/>
            <person name="Ledsgaard L."/>
            <person name="Lin J."/>
            <person name="Lipzen A."/>
            <person name="Kuo A."/>
            <person name="Riley R."/>
            <person name="Mondo S."/>
            <person name="Labutti K."/>
            <person name="Haridas S."/>
            <person name="Pangalinan J."/>
            <person name="Salamov A.A."/>
            <person name="Simmons B.A."/>
            <person name="Magnuson J.K."/>
            <person name="Chen J."/>
            <person name="Drula E."/>
            <person name="Henrissat B."/>
            <person name="Wiebenga A."/>
            <person name="Lubbers R.J."/>
            <person name="Gomes A.C."/>
            <person name="Makela M.R."/>
            <person name="Stajich J."/>
            <person name="Grigoriev I.V."/>
            <person name="Mortensen U.H."/>
            <person name="De Vries R.P."/>
            <person name="Baker S.E."/>
            <person name="Andersen M.R."/>
        </authorList>
    </citation>
    <scope>NUCLEOTIDE SEQUENCE [LARGE SCALE GENOMIC DNA]</scope>
    <source>
        <strain evidence="7 8">CBS 123904</strain>
    </source>
</reference>
<keyword evidence="2 5" id="KW-0812">Transmembrane</keyword>
<dbReference type="PROSITE" id="PS50850">
    <property type="entry name" value="MFS"/>
    <property type="match status" value="1"/>
</dbReference>
<feature type="transmembrane region" description="Helical" evidence="5">
    <location>
        <begin position="501"/>
        <end position="523"/>
    </location>
</feature>
<dbReference type="PANTHER" id="PTHR23502">
    <property type="entry name" value="MAJOR FACILITATOR SUPERFAMILY"/>
    <property type="match status" value="1"/>
</dbReference>
<evidence type="ECO:0000256" key="1">
    <source>
        <dbReference type="ARBA" id="ARBA00004141"/>
    </source>
</evidence>
<name>A0ABR4KM54_9EURO</name>
<dbReference type="CDD" id="cd17323">
    <property type="entry name" value="MFS_Tpo1_MDR_like"/>
    <property type="match status" value="1"/>
</dbReference>
<keyword evidence="4 5" id="KW-0472">Membrane</keyword>
<feature type="transmembrane region" description="Helical" evidence="5">
    <location>
        <begin position="365"/>
        <end position="385"/>
    </location>
</feature>
<feature type="transmembrane region" description="Helical" evidence="5">
    <location>
        <begin position="161"/>
        <end position="179"/>
    </location>
</feature>
<evidence type="ECO:0000313" key="7">
    <source>
        <dbReference type="EMBL" id="KAL2853356.1"/>
    </source>
</evidence>
<feature type="transmembrane region" description="Helical" evidence="5">
    <location>
        <begin position="328"/>
        <end position="353"/>
    </location>
</feature>
<comment type="subcellular location">
    <subcellularLocation>
        <location evidence="1">Membrane</location>
        <topology evidence="1">Multi-pass membrane protein</topology>
    </subcellularLocation>
</comment>
<sequence length="535" mass="58574">MDGNAKEASPAPANNSDGMLGSGTLLACIINNGLAAESLTEPPLDIEAGSTNNYPPPTPQNAYSDGAEKTSILVEFHDSGDVLNPQNWPIMKKLLIFSLVSISTVVVTLTSSIFSTIIFPLMATYRISREVGTLGVSLYVLGFATGPLIWAPFSELKGRRIPFLIGMFCFSVFSFATAVSKDIQSIFICRFFAGFFGACTLTLAGAIASDMFTPDIFLISMVCFVLTVFAGPLLAPLIGGFIVMNEGLGWRWTHYIPGILGAASFVSLFFYQEETYAPVILVAKARKLRHKSQNWAIHAKHEEIELDVRSILHDYLAIPLKMLALDPIILCMCVFGSFVYGLLYLFLTAYPFIFQRVHGMNPGVGGLPFIGVIVGQLIAGLVMYLRQPGLRRMIMKNNGRIIPEWFILPAIPGAVAFSAGLFWLGWTGYRQDIHWIVPTLSGLLTGYGLISIFIPSIQYVVQYKRQRAASAIAAHTFLRSLTGSIFPLFATYMFDGLGIEWALTLLGCVAAALIPIPIILYIYGARIRAKSKLDL</sequence>
<dbReference type="SUPFAM" id="SSF103473">
    <property type="entry name" value="MFS general substrate transporter"/>
    <property type="match status" value="1"/>
</dbReference>
<evidence type="ECO:0000256" key="5">
    <source>
        <dbReference type="SAM" id="Phobius"/>
    </source>
</evidence>
<accession>A0ABR4KM54</accession>
<feature type="transmembrane region" description="Helical" evidence="5">
    <location>
        <begin position="131"/>
        <end position="149"/>
    </location>
</feature>
<dbReference type="InterPro" id="IPR020846">
    <property type="entry name" value="MFS_dom"/>
</dbReference>
<keyword evidence="8" id="KW-1185">Reference proteome</keyword>
<feature type="transmembrane region" description="Helical" evidence="5">
    <location>
        <begin position="254"/>
        <end position="271"/>
    </location>
</feature>
<feature type="transmembrane region" description="Helical" evidence="5">
    <location>
        <begin position="468"/>
        <end position="489"/>
    </location>
</feature>
<keyword evidence="3 5" id="KW-1133">Transmembrane helix</keyword>
<dbReference type="PANTHER" id="PTHR23502:SF142">
    <property type="entry name" value="ORF"/>
    <property type="match status" value="1"/>
</dbReference>
<evidence type="ECO:0000256" key="2">
    <source>
        <dbReference type="ARBA" id="ARBA00022692"/>
    </source>
</evidence>
<evidence type="ECO:0000256" key="3">
    <source>
        <dbReference type="ARBA" id="ARBA00022989"/>
    </source>
</evidence>
<dbReference type="EMBL" id="JBFXLU010000020">
    <property type="protein sequence ID" value="KAL2853356.1"/>
    <property type="molecule type" value="Genomic_DNA"/>
</dbReference>
<proteinExistence type="predicted"/>
<protein>
    <submittedName>
        <fullName evidence="7">Synaptic vesicle transporter</fullName>
    </submittedName>
</protein>
<organism evidence="7 8">
    <name type="scientific">Aspergillus pseudoustus</name>
    <dbReference type="NCBI Taxonomy" id="1810923"/>
    <lineage>
        <taxon>Eukaryota</taxon>
        <taxon>Fungi</taxon>
        <taxon>Dikarya</taxon>
        <taxon>Ascomycota</taxon>
        <taxon>Pezizomycotina</taxon>
        <taxon>Eurotiomycetes</taxon>
        <taxon>Eurotiomycetidae</taxon>
        <taxon>Eurotiales</taxon>
        <taxon>Aspergillaceae</taxon>
        <taxon>Aspergillus</taxon>
        <taxon>Aspergillus subgen. Nidulantes</taxon>
    </lineage>
</organism>
<dbReference type="InterPro" id="IPR036259">
    <property type="entry name" value="MFS_trans_sf"/>
</dbReference>
<dbReference type="Gene3D" id="1.20.1250.20">
    <property type="entry name" value="MFS general substrate transporter like domains"/>
    <property type="match status" value="1"/>
</dbReference>
<evidence type="ECO:0000313" key="8">
    <source>
        <dbReference type="Proteomes" id="UP001610446"/>
    </source>
</evidence>
<dbReference type="Proteomes" id="UP001610446">
    <property type="component" value="Unassembled WGS sequence"/>
</dbReference>
<comment type="caution">
    <text evidence="7">The sequence shown here is derived from an EMBL/GenBank/DDBJ whole genome shotgun (WGS) entry which is preliminary data.</text>
</comment>
<feature type="transmembrane region" description="Helical" evidence="5">
    <location>
        <begin position="406"/>
        <end position="429"/>
    </location>
</feature>
<dbReference type="InterPro" id="IPR011701">
    <property type="entry name" value="MFS"/>
</dbReference>
<feature type="domain" description="Major facilitator superfamily (MFS) profile" evidence="6">
    <location>
        <begin position="96"/>
        <end position="527"/>
    </location>
</feature>
<dbReference type="Pfam" id="PF07690">
    <property type="entry name" value="MFS_1"/>
    <property type="match status" value="1"/>
</dbReference>
<feature type="transmembrane region" description="Helical" evidence="5">
    <location>
        <begin position="216"/>
        <end position="242"/>
    </location>
</feature>
<feature type="transmembrane region" description="Helical" evidence="5">
    <location>
        <begin position="435"/>
        <end position="461"/>
    </location>
</feature>
<evidence type="ECO:0000259" key="6">
    <source>
        <dbReference type="PROSITE" id="PS50850"/>
    </source>
</evidence>
<gene>
    <name evidence="7" type="ORF">BJY01DRAFT_244143</name>
</gene>
<feature type="transmembrane region" description="Helical" evidence="5">
    <location>
        <begin position="185"/>
        <end position="204"/>
    </location>
</feature>
<feature type="transmembrane region" description="Helical" evidence="5">
    <location>
        <begin position="94"/>
        <end position="119"/>
    </location>
</feature>
<evidence type="ECO:0000256" key="4">
    <source>
        <dbReference type="ARBA" id="ARBA00023136"/>
    </source>
</evidence>
<dbReference type="PROSITE" id="PS51257">
    <property type="entry name" value="PROKAR_LIPOPROTEIN"/>
    <property type="match status" value="1"/>
</dbReference>